<reference evidence="1" key="1">
    <citation type="submission" date="2021-03" db="EMBL/GenBank/DDBJ databases">
        <title>Draft genome sequence of rust myrtle Austropuccinia psidii MF-1, a brazilian biotype.</title>
        <authorList>
            <person name="Quecine M.C."/>
            <person name="Pachon D.M.R."/>
            <person name="Bonatelli M.L."/>
            <person name="Correr F.H."/>
            <person name="Franceschini L.M."/>
            <person name="Leite T.F."/>
            <person name="Margarido G.R.A."/>
            <person name="Almeida C.A."/>
            <person name="Ferrarezi J.A."/>
            <person name="Labate C.A."/>
        </authorList>
    </citation>
    <scope>NUCLEOTIDE SEQUENCE</scope>
    <source>
        <strain evidence="1">MF-1</strain>
    </source>
</reference>
<evidence type="ECO:0000313" key="2">
    <source>
        <dbReference type="Proteomes" id="UP000765509"/>
    </source>
</evidence>
<name>A0A9Q3BMW6_9BASI</name>
<proteinExistence type="predicted"/>
<evidence type="ECO:0000313" key="1">
    <source>
        <dbReference type="EMBL" id="MBW0467792.1"/>
    </source>
</evidence>
<sequence>MRQDLVSLPLLVIKSHVPVTPVLSPEPITQCSDQQVVENTGNPPPSSAKRNYAYVPYYNKAPKDISQQIGPTNIVEGRRQRNHPPNRILLAEIVTYSKAMSDPVK</sequence>
<accession>A0A9Q3BMW6</accession>
<keyword evidence="2" id="KW-1185">Reference proteome</keyword>
<comment type="caution">
    <text evidence="1">The sequence shown here is derived from an EMBL/GenBank/DDBJ whole genome shotgun (WGS) entry which is preliminary data.</text>
</comment>
<dbReference type="AlphaFoldDB" id="A0A9Q3BMW6"/>
<protein>
    <submittedName>
        <fullName evidence="1">Uncharacterized protein</fullName>
    </submittedName>
</protein>
<dbReference type="EMBL" id="AVOT02001680">
    <property type="protein sequence ID" value="MBW0467792.1"/>
    <property type="molecule type" value="Genomic_DNA"/>
</dbReference>
<gene>
    <name evidence="1" type="ORF">O181_007507</name>
</gene>
<organism evidence="1 2">
    <name type="scientific">Austropuccinia psidii MF-1</name>
    <dbReference type="NCBI Taxonomy" id="1389203"/>
    <lineage>
        <taxon>Eukaryota</taxon>
        <taxon>Fungi</taxon>
        <taxon>Dikarya</taxon>
        <taxon>Basidiomycota</taxon>
        <taxon>Pucciniomycotina</taxon>
        <taxon>Pucciniomycetes</taxon>
        <taxon>Pucciniales</taxon>
        <taxon>Sphaerophragmiaceae</taxon>
        <taxon>Austropuccinia</taxon>
    </lineage>
</organism>
<dbReference type="Proteomes" id="UP000765509">
    <property type="component" value="Unassembled WGS sequence"/>
</dbReference>